<organism evidence="5 6">
    <name type="scientific">Anaeromicropila populeti</name>
    <dbReference type="NCBI Taxonomy" id="37658"/>
    <lineage>
        <taxon>Bacteria</taxon>
        <taxon>Bacillati</taxon>
        <taxon>Bacillota</taxon>
        <taxon>Clostridia</taxon>
        <taxon>Lachnospirales</taxon>
        <taxon>Lachnospiraceae</taxon>
        <taxon>Anaeromicropila</taxon>
    </lineage>
</organism>
<gene>
    <name evidence="3" type="primary">coaE</name>
    <name evidence="5" type="ORF">SAMN05661086_02865</name>
</gene>
<name>A0A1I6KXT8_9FIRM</name>
<evidence type="ECO:0000256" key="4">
    <source>
        <dbReference type="NCBIfam" id="TIGR00152"/>
    </source>
</evidence>
<comment type="function">
    <text evidence="3">Catalyzes the phosphorylation of the 3'-hydroxyl group of dephosphocoenzyme A to form coenzyme A.</text>
</comment>
<dbReference type="PROSITE" id="PS51219">
    <property type="entry name" value="DPCK"/>
    <property type="match status" value="1"/>
</dbReference>
<dbReference type="CDD" id="cd02022">
    <property type="entry name" value="DPCK"/>
    <property type="match status" value="1"/>
</dbReference>
<comment type="catalytic activity">
    <reaction evidence="3">
        <text>3'-dephospho-CoA + ATP = ADP + CoA + H(+)</text>
        <dbReference type="Rhea" id="RHEA:18245"/>
        <dbReference type="ChEBI" id="CHEBI:15378"/>
        <dbReference type="ChEBI" id="CHEBI:30616"/>
        <dbReference type="ChEBI" id="CHEBI:57287"/>
        <dbReference type="ChEBI" id="CHEBI:57328"/>
        <dbReference type="ChEBI" id="CHEBI:456216"/>
        <dbReference type="EC" id="2.7.1.24"/>
    </reaction>
</comment>
<evidence type="ECO:0000256" key="1">
    <source>
        <dbReference type="ARBA" id="ARBA00022741"/>
    </source>
</evidence>
<proteinExistence type="inferred from homology"/>
<dbReference type="SUPFAM" id="SSF52540">
    <property type="entry name" value="P-loop containing nucleoside triphosphate hydrolases"/>
    <property type="match status" value="1"/>
</dbReference>
<dbReference type="STRING" id="37658.SAMN05661086_02865"/>
<keyword evidence="3" id="KW-0173">Coenzyme A biosynthesis</keyword>
<dbReference type="InterPro" id="IPR001977">
    <property type="entry name" value="Depp_CoAkinase"/>
</dbReference>
<accession>A0A1I6KXT8</accession>
<sequence>MKIIGLTGGVGSGKSTIAKLIAQNFNACVIIADEVGHLCMEKGQPCYRDIITEFGVEIMTAEEKIDRAKLAEIVFQNAELLKNLNAIIHPRVREYIEAQIAQVQSEGKADYIFIESAILLEAGYENICDEFWFVSVSDEIRRKRLKESRGYSDEKITHILQNQKNDSYFKTKCNVILDNNGESEKMLSVLKVLLV</sequence>
<reference evidence="5 6" key="1">
    <citation type="submission" date="2016-10" db="EMBL/GenBank/DDBJ databases">
        <authorList>
            <person name="de Groot N.N."/>
        </authorList>
    </citation>
    <scope>NUCLEOTIDE SEQUENCE [LARGE SCALE GENOMIC DNA]</scope>
    <source>
        <strain evidence="5 6">743A</strain>
    </source>
</reference>
<dbReference type="NCBIfam" id="TIGR00152">
    <property type="entry name" value="dephospho-CoA kinase"/>
    <property type="match status" value="1"/>
</dbReference>
<dbReference type="RefSeq" id="WP_177214738.1">
    <property type="nucleotide sequence ID" value="NZ_FOYZ01000011.1"/>
</dbReference>
<dbReference type="Pfam" id="PF01121">
    <property type="entry name" value="CoaE"/>
    <property type="match status" value="1"/>
</dbReference>
<keyword evidence="3" id="KW-0808">Transferase</keyword>
<dbReference type="PANTHER" id="PTHR10695:SF46">
    <property type="entry name" value="BIFUNCTIONAL COENZYME A SYNTHASE-RELATED"/>
    <property type="match status" value="1"/>
</dbReference>
<keyword evidence="2 3" id="KW-0067">ATP-binding</keyword>
<dbReference type="UniPathway" id="UPA00241">
    <property type="reaction ID" value="UER00356"/>
</dbReference>
<dbReference type="EC" id="2.7.1.24" evidence="3 4"/>
<dbReference type="Proteomes" id="UP000199659">
    <property type="component" value="Unassembled WGS sequence"/>
</dbReference>
<keyword evidence="3 5" id="KW-0418">Kinase</keyword>
<keyword evidence="1 3" id="KW-0547">Nucleotide-binding</keyword>
<evidence type="ECO:0000256" key="2">
    <source>
        <dbReference type="ARBA" id="ARBA00022840"/>
    </source>
</evidence>
<dbReference type="InterPro" id="IPR027417">
    <property type="entry name" value="P-loop_NTPase"/>
</dbReference>
<comment type="pathway">
    <text evidence="3">Cofactor biosynthesis; coenzyme A biosynthesis; CoA from (R)-pantothenate: step 5/5.</text>
</comment>
<protein>
    <recommendedName>
        <fullName evidence="3 4">Dephospho-CoA kinase</fullName>
        <ecNumber evidence="3 4">2.7.1.24</ecNumber>
    </recommendedName>
    <alternativeName>
        <fullName evidence="3">Dephosphocoenzyme A kinase</fullName>
    </alternativeName>
</protein>
<dbReference type="GO" id="GO:0005524">
    <property type="term" value="F:ATP binding"/>
    <property type="evidence" value="ECO:0007669"/>
    <property type="project" value="UniProtKB-UniRule"/>
</dbReference>
<comment type="subcellular location">
    <subcellularLocation>
        <location evidence="3">Cytoplasm</location>
    </subcellularLocation>
</comment>
<comment type="similarity">
    <text evidence="3">Belongs to the CoaE family.</text>
</comment>
<evidence type="ECO:0000256" key="3">
    <source>
        <dbReference type="HAMAP-Rule" id="MF_00376"/>
    </source>
</evidence>
<keyword evidence="6" id="KW-1185">Reference proteome</keyword>
<dbReference type="EMBL" id="FOYZ01000011">
    <property type="protein sequence ID" value="SFR96032.1"/>
    <property type="molecule type" value="Genomic_DNA"/>
</dbReference>
<dbReference type="PANTHER" id="PTHR10695">
    <property type="entry name" value="DEPHOSPHO-COA KINASE-RELATED"/>
    <property type="match status" value="1"/>
</dbReference>
<dbReference type="AlphaFoldDB" id="A0A1I6KXT8"/>
<dbReference type="GO" id="GO:0004140">
    <property type="term" value="F:dephospho-CoA kinase activity"/>
    <property type="evidence" value="ECO:0007669"/>
    <property type="project" value="UniProtKB-UniRule"/>
</dbReference>
<dbReference type="GO" id="GO:0005737">
    <property type="term" value="C:cytoplasm"/>
    <property type="evidence" value="ECO:0007669"/>
    <property type="project" value="UniProtKB-SubCell"/>
</dbReference>
<keyword evidence="3" id="KW-0963">Cytoplasm</keyword>
<feature type="binding site" evidence="3">
    <location>
        <begin position="11"/>
        <end position="16"/>
    </location>
    <ligand>
        <name>ATP</name>
        <dbReference type="ChEBI" id="CHEBI:30616"/>
    </ligand>
</feature>
<dbReference type="Gene3D" id="3.40.50.300">
    <property type="entry name" value="P-loop containing nucleotide triphosphate hydrolases"/>
    <property type="match status" value="1"/>
</dbReference>
<dbReference type="GO" id="GO:0015937">
    <property type="term" value="P:coenzyme A biosynthetic process"/>
    <property type="evidence" value="ECO:0007669"/>
    <property type="project" value="UniProtKB-UniRule"/>
</dbReference>
<evidence type="ECO:0000313" key="6">
    <source>
        <dbReference type="Proteomes" id="UP000199659"/>
    </source>
</evidence>
<dbReference type="HAMAP" id="MF_00376">
    <property type="entry name" value="Dephospho_CoA_kinase"/>
    <property type="match status" value="1"/>
</dbReference>
<evidence type="ECO:0000313" key="5">
    <source>
        <dbReference type="EMBL" id="SFR96032.1"/>
    </source>
</evidence>